<feature type="domain" description="TonB-dependent receptor plug" evidence="12">
    <location>
        <begin position="148"/>
        <end position="256"/>
    </location>
</feature>
<dbReference type="Pfam" id="PF00593">
    <property type="entry name" value="TonB_dep_Rec_b-barrel"/>
    <property type="match status" value="1"/>
</dbReference>
<keyword evidence="3 8" id="KW-1134">Transmembrane beta strand</keyword>
<dbReference type="InterPro" id="IPR023997">
    <property type="entry name" value="TonB-dep_OMP_SusC/RagA_CS"/>
</dbReference>
<keyword evidence="14" id="KW-1185">Reference proteome</keyword>
<dbReference type="EMBL" id="JBHUPE010000005">
    <property type="protein sequence ID" value="MFD2904892.1"/>
    <property type="molecule type" value="Genomic_DNA"/>
</dbReference>
<evidence type="ECO:0000256" key="10">
    <source>
        <dbReference type="SAM" id="SignalP"/>
    </source>
</evidence>
<evidence type="ECO:0000256" key="7">
    <source>
        <dbReference type="ARBA" id="ARBA00023237"/>
    </source>
</evidence>
<dbReference type="Gene3D" id="2.60.40.1120">
    <property type="entry name" value="Carboxypeptidase-like, regulatory domain"/>
    <property type="match status" value="1"/>
</dbReference>
<dbReference type="InterPro" id="IPR008969">
    <property type="entry name" value="CarboxyPept-like_regulatory"/>
</dbReference>
<evidence type="ECO:0000256" key="8">
    <source>
        <dbReference type="PROSITE-ProRule" id="PRU01360"/>
    </source>
</evidence>
<protein>
    <submittedName>
        <fullName evidence="13">SusC/RagA family TonB-linked outer membrane protein</fullName>
    </submittedName>
</protein>
<feature type="signal peptide" evidence="10">
    <location>
        <begin position="1"/>
        <end position="37"/>
    </location>
</feature>
<keyword evidence="2 8" id="KW-0813">Transport</keyword>
<dbReference type="PROSITE" id="PS52016">
    <property type="entry name" value="TONB_DEPENDENT_REC_3"/>
    <property type="match status" value="1"/>
</dbReference>
<dbReference type="InterPro" id="IPR037066">
    <property type="entry name" value="Plug_dom_sf"/>
</dbReference>
<comment type="caution">
    <text evidence="13">The sequence shown here is derived from an EMBL/GenBank/DDBJ whole genome shotgun (WGS) entry which is preliminary data.</text>
</comment>
<feature type="domain" description="TonB-dependent receptor-like beta-barrel" evidence="11">
    <location>
        <begin position="438"/>
        <end position="1048"/>
    </location>
</feature>
<dbReference type="Pfam" id="PF07715">
    <property type="entry name" value="Plug"/>
    <property type="match status" value="1"/>
</dbReference>
<proteinExistence type="inferred from homology"/>
<gene>
    <name evidence="13" type="ORF">ACFS6I_13210</name>
</gene>
<evidence type="ECO:0000256" key="5">
    <source>
        <dbReference type="ARBA" id="ARBA00023077"/>
    </source>
</evidence>
<comment type="subcellular location">
    <subcellularLocation>
        <location evidence="1 8">Cell outer membrane</location>
        <topology evidence="1 8">Multi-pass membrane protein</topology>
    </subcellularLocation>
</comment>
<evidence type="ECO:0000313" key="14">
    <source>
        <dbReference type="Proteomes" id="UP001597509"/>
    </source>
</evidence>
<dbReference type="RefSeq" id="WP_380921244.1">
    <property type="nucleotide sequence ID" value="NZ_JBHUPE010000005.1"/>
</dbReference>
<comment type="similarity">
    <text evidence="8 9">Belongs to the TonB-dependent receptor family.</text>
</comment>
<dbReference type="InterPro" id="IPR000531">
    <property type="entry name" value="Beta-barrel_TonB"/>
</dbReference>
<dbReference type="InterPro" id="IPR036942">
    <property type="entry name" value="Beta-barrel_TonB_sf"/>
</dbReference>
<evidence type="ECO:0000256" key="4">
    <source>
        <dbReference type="ARBA" id="ARBA00022692"/>
    </source>
</evidence>
<dbReference type="SUPFAM" id="SSF49464">
    <property type="entry name" value="Carboxypeptidase regulatory domain-like"/>
    <property type="match status" value="1"/>
</dbReference>
<sequence length="1084" mass="118995">MKSLLKSIGYGYLYPINKKHVASIGASFCVLANIAQAAPFHVPNVLDNTPDGKGILAQKTISGKITDEQGQPIAGVTIKVKGTSIAASTDTKGQFTIAASSNSVLIITALGYSSQEKVVTGATIAVTLKSQTSNLDEVVVVGYGKQNKRLVTGAVAQIGGEVLQNRAITRVSQALQGQLPGLNITTASGGGAPNATQNINVRGFTGLGTSGSPLIVIDGVQGGDINSINPDDIENISVLKDAASSAIYGSSAPYGVILITTKQGKKGSKPALTYSNNLSWAQPINLPKMLNSLDFANLYNEAAINGGRSAIFNQETIDRIIAYQNGTLKTETIADPGAGKDEYLAWGASNANNDWFKIYFKDLAFNQQHNVGVSGGSENSKYYVGLGYNDRAGLYNFGDDRYKRFNVRTNLTTTISPWLEFSLRGSFSKELTNSPNTYSGKTGGNYMHQIARKFPTVALKNPDGNYSDPSDVLLHKDGGRAKSTLDKAMLTGEFNFKLAPGWTATTNYTFDASFQDQSSHTKTLFTVRPSGAETAIGGTTPNAFSRSNYRVQNHIINAFTKYEKQVNDHYFSVLGGFVRNYYEYQYYGANNSQLYSDNIPYLSGTYGTAPGISDQVRRIASDGFFGRFNYNYQEKYLFEFNGRYDGTSRFLQEQRWKFYPGVSVGWNIDKENFFEPIKETVSAFKLRGSYGSLGDQAFLDTDPNNPQYYPFYPGLGTTSPTSTDWLFGGNREAAVRAPGIVNPDLTWVTTTTLNLGTDISFFQNKLNTSFDWYIRKANDFAVSSVALPGILGTTPPPVNDGAMETRGFELSVAWRDQIGDVKYGLRAVLSDYKGKITQFPNPTGSLSTWYTGQTMGEIWGYTTYGLFKDQAEIDAAPSQSKISGQTWKPGDVRYVDRNGIDGIDFGTNTVDNPGDKSVIGNNTPRYSYGFTGDVTYKNFDMSFFIQGIGKRDAWVGSNYFWGITGDEWQSSPFDVHMDRWSESNPDGYFPKFYLTGENGKNTQTQTRYLQNAAYLRLKNLQFGYGLPKSWLEKAGFGKARIYVSIDNVFTSTKLIKTMDPELSINDAKIYPLQRTYSAGINLSF</sequence>
<dbReference type="InterPro" id="IPR039426">
    <property type="entry name" value="TonB-dep_rcpt-like"/>
</dbReference>
<keyword evidence="7 8" id="KW-0998">Cell outer membrane</keyword>
<dbReference type="SUPFAM" id="SSF56935">
    <property type="entry name" value="Porins"/>
    <property type="match status" value="1"/>
</dbReference>
<evidence type="ECO:0000256" key="1">
    <source>
        <dbReference type="ARBA" id="ARBA00004571"/>
    </source>
</evidence>
<organism evidence="13 14">
    <name type="scientific">Sphingobacterium anhuiense</name>
    <dbReference type="NCBI Taxonomy" id="493780"/>
    <lineage>
        <taxon>Bacteria</taxon>
        <taxon>Pseudomonadati</taxon>
        <taxon>Bacteroidota</taxon>
        <taxon>Sphingobacteriia</taxon>
        <taxon>Sphingobacteriales</taxon>
        <taxon>Sphingobacteriaceae</taxon>
        <taxon>Sphingobacterium</taxon>
    </lineage>
</organism>
<dbReference type="InterPro" id="IPR012910">
    <property type="entry name" value="Plug_dom"/>
</dbReference>
<name>A0ABW5YZ49_9SPHI</name>
<keyword evidence="5 9" id="KW-0798">TonB box</keyword>
<evidence type="ECO:0000256" key="9">
    <source>
        <dbReference type="RuleBase" id="RU003357"/>
    </source>
</evidence>
<dbReference type="Pfam" id="PF13715">
    <property type="entry name" value="CarbopepD_reg_2"/>
    <property type="match status" value="1"/>
</dbReference>
<evidence type="ECO:0000313" key="13">
    <source>
        <dbReference type="EMBL" id="MFD2904892.1"/>
    </source>
</evidence>
<evidence type="ECO:0000259" key="11">
    <source>
        <dbReference type="Pfam" id="PF00593"/>
    </source>
</evidence>
<dbReference type="NCBIfam" id="TIGR04056">
    <property type="entry name" value="OMP_RagA_SusC"/>
    <property type="match status" value="1"/>
</dbReference>
<keyword evidence="6 8" id="KW-0472">Membrane</keyword>
<dbReference type="NCBIfam" id="TIGR04057">
    <property type="entry name" value="SusC_RagA_signa"/>
    <property type="match status" value="1"/>
</dbReference>
<accession>A0ABW5YZ49</accession>
<dbReference type="Proteomes" id="UP001597509">
    <property type="component" value="Unassembled WGS sequence"/>
</dbReference>
<keyword evidence="10" id="KW-0732">Signal</keyword>
<reference evidence="14" key="1">
    <citation type="journal article" date="2019" name="Int. J. Syst. Evol. Microbiol.">
        <title>The Global Catalogue of Microorganisms (GCM) 10K type strain sequencing project: providing services to taxonomists for standard genome sequencing and annotation.</title>
        <authorList>
            <consortium name="The Broad Institute Genomics Platform"/>
            <consortium name="The Broad Institute Genome Sequencing Center for Infectious Disease"/>
            <person name="Wu L."/>
            <person name="Ma J."/>
        </authorList>
    </citation>
    <scope>NUCLEOTIDE SEQUENCE [LARGE SCALE GENOMIC DNA]</scope>
    <source>
        <strain evidence="14">KCTC 22209</strain>
    </source>
</reference>
<dbReference type="Gene3D" id="2.170.130.10">
    <property type="entry name" value="TonB-dependent receptor, plug domain"/>
    <property type="match status" value="1"/>
</dbReference>
<feature type="chain" id="PRO_5045930291" evidence="10">
    <location>
        <begin position="38"/>
        <end position="1084"/>
    </location>
</feature>
<evidence type="ECO:0000256" key="2">
    <source>
        <dbReference type="ARBA" id="ARBA00022448"/>
    </source>
</evidence>
<keyword evidence="4 8" id="KW-0812">Transmembrane</keyword>
<evidence type="ECO:0000256" key="6">
    <source>
        <dbReference type="ARBA" id="ARBA00023136"/>
    </source>
</evidence>
<evidence type="ECO:0000259" key="12">
    <source>
        <dbReference type="Pfam" id="PF07715"/>
    </source>
</evidence>
<evidence type="ECO:0000256" key="3">
    <source>
        <dbReference type="ARBA" id="ARBA00022452"/>
    </source>
</evidence>
<dbReference type="InterPro" id="IPR023996">
    <property type="entry name" value="TonB-dep_OMP_SusC/RagA"/>
</dbReference>
<dbReference type="Gene3D" id="2.40.170.20">
    <property type="entry name" value="TonB-dependent receptor, beta-barrel domain"/>
    <property type="match status" value="1"/>
</dbReference>